<dbReference type="EMBL" id="JBHRWW010000004">
    <property type="protein sequence ID" value="MFC3688244.1"/>
    <property type="molecule type" value="Genomic_DNA"/>
</dbReference>
<dbReference type="SUPFAM" id="SSF50800">
    <property type="entry name" value="PK beta-barrel domain-like"/>
    <property type="match status" value="1"/>
</dbReference>
<dbReference type="PROSITE" id="PS51340">
    <property type="entry name" value="MOSC"/>
    <property type="match status" value="1"/>
</dbReference>
<dbReference type="InterPro" id="IPR005302">
    <property type="entry name" value="MoCF_Sase_C"/>
</dbReference>
<reference evidence="3" key="1">
    <citation type="journal article" date="2019" name="Int. J. Syst. Evol. Microbiol.">
        <title>The Global Catalogue of Microorganisms (GCM) 10K type strain sequencing project: providing services to taxonomists for standard genome sequencing and annotation.</title>
        <authorList>
            <consortium name="The Broad Institute Genomics Platform"/>
            <consortium name="The Broad Institute Genome Sequencing Center for Infectious Disease"/>
            <person name="Wu L."/>
            <person name="Ma J."/>
        </authorList>
    </citation>
    <scope>NUCLEOTIDE SEQUENCE [LARGE SCALE GENOMIC DNA]</scope>
    <source>
        <strain evidence="3">NCAIM B.02333</strain>
    </source>
</reference>
<accession>A0ABV7WEM0</accession>
<sequence>MTGPAVVAVHRSARHEFSKAAAEEVELVAGLGVAGDCHAGARVQHRSRVRRDPDQPNLRQVHLIAGELLDELAAAGHDVPPGRLGENVTTRGVDLLGLATGTTLRLGGSALVTVTGLRNPCSQIEWSSPGLLALLVGRDADGTVVRRAGVMGVVVLGGTVRAGDPVEVAPPPGPPVPLALV</sequence>
<name>A0ABV7WEM0_9MICO</name>
<comment type="caution">
    <text evidence="2">The sequence shown here is derived from an EMBL/GenBank/DDBJ whole genome shotgun (WGS) entry which is preliminary data.</text>
</comment>
<feature type="domain" description="MOSC" evidence="1">
    <location>
        <begin position="20"/>
        <end position="169"/>
    </location>
</feature>
<dbReference type="InterPro" id="IPR011037">
    <property type="entry name" value="Pyrv_Knase-like_insert_dom_sf"/>
</dbReference>
<dbReference type="InterPro" id="IPR052716">
    <property type="entry name" value="MOSC_domain"/>
</dbReference>
<keyword evidence="3" id="KW-1185">Reference proteome</keyword>
<evidence type="ECO:0000313" key="2">
    <source>
        <dbReference type="EMBL" id="MFC3688244.1"/>
    </source>
</evidence>
<dbReference type="Gene3D" id="2.40.33.20">
    <property type="entry name" value="PK beta-barrel domain-like"/>
    <property type="match status" value="1"/>
</dbReference>
<dbReference type="Pfam" id="PF03473">
    <property type="entry name" value="MOSC"/>
    <property type="match status" value="1"/>
</dbReference>
<gene>
    <name evidence="2" type="ORF">ACFOLH_07805</name>
</gene>
<dbReference type="PANTHER" id="PTHR36930">
    <property type="entry name" value="METAL-SULFUR CLUSTER BIOSYNTHESIS PROTEINS YUAD-RELATED"/>
    <property type="match status" value="1"/>
</dbReference>
<evidence type="ECO:0000259" key="1">
    <source>
        <dbReference type="PROSITE" id="PS51340"/>
    </source>
</evidence>
<dbReference type="RefSeq" id="WP_340291138.1">
    <property type="nucleotide sequence ID" value="NZ_JBBEOI010000031.1"/>
</dbReference>
<protein>
    <submittedName>
        <fullName evidence="2">MOSC domain-containing protein</fullName>
    </submittedName>
</protein>
<dbReference type="Proteomes" id="UP001595685">
    <property type="component" value="Unassembled WGS sequence"/>
</dbReference>
<organism evidence="2 3">
    <name type="scientific">Aquipuribacter hungaricus</name>
    <dbReference type="NCBI Taxonomy" id="545624"/>
    <lineage>
        <taxon>Bacteria</taxon>
        <taxon>Bacillati</taxon>
        <taxon>Actinomycetota</taxon>
        <taxon>Actinomycetes</taxon>
        <taxon>Micrococcales</taxon>
        <taxon>Intrasporangiaceae</taxon>
        <taxon>Aquipuribacter</taxon>
    </lineage>
</organism>
<evidence type="ECO:0000313" key="3">
    <source>
        <dbReference type="Proteomes" id="UP001595685"/>
    </source>
</evidence>
<proteinExistence type="predicted"/>
<dbReference type="PANTHER" id="PTHR36930:SF1">
    <property type="entry name" value="MOSC DOMAIN-CONTAINING PROTEIN"/>
    <property type="match status" value="1"/>
</dbReference>